<evidence type="ECO:0000313" key="1">
    <source>
        <dbReference type="EMBL" id="VFQ59926.1"/>
    </source>
</evidence>
<dbReference type="EMBL" id="OOIL02000049">
    <property type="protein sequence ID" value="VFQ59926.1"/>
    <property type="molecule type" value="Genomic_DNA"/>
</dbReference>
<protein>
    <submittedName>
        <fullName evidence="1">Uncharacterized protein</fullName>
    </submittedName>
</protein>
<evidence type="ECO:0000313" key="2">
    <source>
        <dbReference type="Proteomes" id="UP000595140"/>
    </source>
</evidence>
<dbReference type="Proteomes" id="UP000595140">
    <property type="component" value="Unassembled WGS sequence"/>
</dbReference>
<proteinExistence type="predicted"/>
<sequence>MFIDIPEILDSNFLVTSGPIYAILHMLKRNTFYTQVIALRLRNPQNQTVCDSVKKRWRYAQNTAGCPIVTGMTKLVNFDIVFTPAYPLGFGR</sequence>
<reference evidence="1 2" key="1">
    <citation type="submission" date="2018-04" db="EMBL/GenBank/DDBJ databases">
        <authorList>
            <person name="Vogel A."/>
        </authorList>
    </citation>
    <scope>NUCLEOTIDE SEQUENCE [LARGE SCALE GENOMIC DNA]</scope>
</reference>
<organism evidence="1 2">
    <name type="scientific">Cuscuta campestris</name>
    <dbReference type="NCBI Taxonomy" id="132261"/>
    <lineage>
        <taxon>Eukaryota</taxon>
        <taxon>Viridiplantae</taxon>
        <taxon>Streptophyta</taxon>
        <taxon>Embryophyta</taxon>
        <taxon>Tracheophyta</taxon>
        <taxon>Spermatophyta</taxon>
        <taxon>Magnoliopsida</taxon>
        <taxon>eudicotyledons</taxon>
        <taxon>Gunneridae</taxon>
        <taxon>Pentapetalae</taxon>
        <taxon>asterids</taxon>
        <taxon>lamiids</taxon>
        <taxon>Solanales</taxon>
        <taxon>Convolvulaceae</taxon>
        <taxon>Cuscuteae</taxon>
        <taxon>Cuscuta</taxon>
        <taxon>Cuscuta subgen. Grammica</taxon>
        <taxon>Cuscuta sect. Cleistogrammica</taxon>
    </lineage>
</organism>
<gene>
    <name evidence="1" type="ORF">CCAM_LOCUS1702</name>
</gene>
<keyword evidence="2" id="KW-1185">Reference proteome</keyword>
<dbReference type="AlphaFoldDB" id="A0A484KDK6"/>
<name>A0A484KDK6_9ASTE</name>
<accession>A0A484KDK6</accession>